<dbReference type="InterPro" id="IPR011014">
    <property type="entry name" value="MscS_channel_TM-2"/>
</dbReference>
<dbReference type="PANTHER" id="PTHR43634:SF2">
    <property type="entry name" value="LOW CONDUCTANCE MECHANOSENSITIVE CHANNEL YNAI"/>
    <property type="match status" value="1"/>
</dbReference>
<dbReference type="InterPro" id="IPR049278">
    <property type="entry name" value="MS_channel_C"/>
</dbReference>
<sequence>MMSFAPLRPTAPLAQTGLWQPDAWQTRLNDAMRALSEIWYQGLFGVDISRVLIALGIFVGFLVIRGRISAFIVGRITRRAERRGWTLGQVVAEALAGPLRMAIALIGFAIATDYLAAQPAVETVLRNINQTLAAILVFWTLANLVTPVAALIERRNRRMPEAMLSWISRAVRTTFILIGLAAVLEIWGIRVGPLIAGLGLFGVAIALGAQDLFKNLIAGLFLISERRFNNGDWVLVEGVAEGTVELIGFRTTMIRRFDQAPVYVPNAQMSDSAVINFSRMRFRRIRWIIGVEYATTREQLETIRDGIERYITECGDFEISDRVNTFVRIDGFAASSIDILVYCFTKSTVWRDWLGAKERLALHIKETVEAAGAGFAFPSQSVYVETLPERGPGQTAFDGAARPARHPAADAAADPDPGEASP</sequence>
<dbReference type="Proteomes" id="UP000295399">
    <property type="component" value="Unassembled WGS sequence"/>
</dbReference>
<dbReference type="AlphaFoldDB" id="A0A4R2PTW6"/>
<evidence type="ECO:0000259" key="9">
    <source>
        <dbReference type="Pfam" id="PF00924"/>
    </source>
</evidence>
<proteinExistence type="inferred from homology"/>
<feature type="domain" description="Mechanosensitive ion channel MscS" evidence="9">
    <location>
        <begin position="211"/>
        <end position="279"/>
    </location>
</feature>
<organism evidence="11 12">
    <name type="scientific">Rhodothalassium salexigens DSM 2132</name>
    <dbReference type="NCBI Taxonomy" id="1188247"/>
    <lineage>
        <taxon>Bacteria</taxon>
        <taxon>Pseudomonadati</taxon>
        <taxon>Pseudomonadota</taxon>
        <taxon>Alphaproteobacteria</taxon>
        <taxon>Rhodothalassiales</taxon>
        <taxon>Rhodothalassiaceae</taxon>
        <taxon>Rhodothalassium</taxon>
    </lineage>
</organism>
<evidence type="ECO:0000256" key="7">
    <source>
        <dbReference type="SAM" id="MobiDB-lite"/>
    </source>
</evidence>
<keyword evidence="3" id="KW-1003">Cell membrane</keyword>
<feature type="domain" description="Mechanosensitive ion channel MscS C-terminal" evidence="10">
    <location>
        <begin position="286"/>
        <end position="374"/>
    </location>
</feature>
<dbReference type="InterPro" id="IPR011066">
    <property type="entry name" value="MscS_channel_C_sf"/>
</dbReference>
<feature type="transmembrane region" description="Helical" evidence="8">
    <location>
        <begin position="173"/>
        <end position="189"/>
    </location>
</feature>
<dbReference type="InParanoid" id="A0A4R2PTW6"/>
<feature type="compositionally biased region" description="Low complexity" evidence="7">
    <location>
        <begin position="409"/>
        <end position="422"/>
    </location>
</feature>
<dbReference type="InterPro" id="IPR045042">
    <property type="entry name" value="YnaI-like"/>
</dbReference>
<evidence type="ECO:0000256" key="5">
    <source>
        <dbReference type="ARBA" id="ARBA00022989"/>
    </source>
</evidence>
<dbReference type="PROSITE" id="PS01246">
    <property type="entry name" value="UPF0003"/>
    <property type="match status" value="1"/>
</dbReference>
<dbReference type="InterPro" id="IPR010920">
    <property type="entry name" value="LSM_dom_sf"/>
</dbReference>
<gene>
    <name evidence="11" type="ORF">EV659_1025</name>
</gene>
<dbReference type="Gene3D" id="1.10.287.1260">
    <property type="match status" value="1"/>
</dbReference>
<dbReference type="InterPro" id="IPR006685">
    <property type="entry name" value="MscS_channel_2nd"/>
</dbReference>
<feature type="transmembrane region" description="Helical" evidence="8">
    <location>
        <begin position="131"/>
        <end position="152"/>
    </location>
</feature>
<feature type="transmembrane region" description="Helical" evidence="8">
    <location>
        <begin position="38"/>
        <end position="64"/>
    </location>
</feature>
<dbReference type="Gene3D" id="2.30.30.60">
    <property type="match status" value="1"/>
</dbReference>
<feature type="transmembrane region" description="Helical" evidence="8">
    <location>
        <begin position="85"/>
        <end position="111"/>
    </location>
</feature>
<dbReference type="FunCoup" id="A0A4R2PTW6">
    <property type="interactions" value="157"/>
</dbReference>
<name>A0A4R2PTW6_RHOSA</name>
<comment type="subcellular location">
    <subcellularLocation>
        <location evidence="1">Cell membrane</location>
        <topology evidence="1">Multi-pass membrane protein</topology>
    </subcellularLocation>
</comment>
<evidence type="ECO:0000256" key="4">
    <source>
        <dbReference type="ARBA" id="ARBA00022692"/>
    </source>
</evidence>
<evidence type="ECO:0000313" key="11">
    <source>
        <dbReference type="EMBL" id="TCP37601.1"/>
    </source>
</evidence>
<evidence type="ECO:0000259" key="10">
    <source>
        <dbReference type="Pfam" id="PF21082"/>
    </source>
</evidence>
<dbReference type="Pfam" id="PF00924">
    <property type="entry name" value="MS_channel_2nd"/>
    <property type="match status" value="1"/>
</dbReference>
<keyword evidence="12" id="KW-1185">Reference proteome</keyword>
<accession>A0A4R2PTW6</accession>
<keyword evidence="4 8" id="KW-0812">Transmembrane</keyword>
<dbReference type="GO" id="GO:0008381">
    <property type="term" value="F:mechanosensitive monoatomic ion channel activity"/>
    <property type="evidence" value="ECO:0007669"/>
    <property type="project" value="UniProtKB-ARBA"/>
</dbReference>
<feature type="region of interest" description="Disordered" evidence="7">
    <location>
        <begin position="388"/>
        <end position="422"/>
    </location>
</feature>
<reference evidence="11 12" key="1">
    <citation type="submission" date="2019-03" db="EMBL/GenBank/DDBJ databases">
        <title>Genomic Encyclopedia of Type Strains, Phase IV (KMG-IV): sequencing the most valuable type-strain genomes for metagenomic binning, comparative biology and taxonomic classification.</title>
        <authorList>
            <person name="Goeker M."/>
        </authorList>
    </citation>
    <scope>NUCLEOTIDE SEQUENCE [LARGE SCALE GENOMIC DNA]</scope>
    <source>
        <strain evidence="11 12">DSM 2132</strain>
    </source>
</reference>
<comment type="caution">
    <text evidence="11">The sequence shown here is derived from an EMBL/GenBank/DDBJ whole genome shotgun (WGS) entry which is preliminary data.</text>
</comment>
<dbReference type="InterPro" id="IPR006686">
    <property type="entry name" value="MscS_channel_CS"/>
</dbReference>
<evidence type="ECO:0000256" key="8">
    <source>
        <dbReference type="SAM" id="Phobius"/>
    </source>
</evidence>
<dbReference type="SUPFAM" id="SSF82861">
    <property type="entry name" value="Mechanosensitive channel protein MscS (YggB), transmembrane region"/>
    <property type="match status" value="1"/>
</dbReference>
<dbReference type="InterPro" id="IPR023408">
    <property type="entry name" value="MscS_beta-dom_sf"/>
</dbReference>
<dbReference type="Pfam" id="PF21082">
    <property type="entry name" value="MS_channel_3rd"/>
    <property type="match status" value="1"/>
</dbReference>
<keyword evidence="6 8" id="KW-0472">Membrane</keyword>
<evidence type="ECO:0000256" key="2">
    <source>
        <dbReference type="ARBA" id="ARBA00008017"/>
    </source>
</evidence>
<dbReference type="SUPFAM" id="SSF50182">
    <property type="entry name" value="Sm-like ribonucleoproteins"/>
    <property type="match status" value="1"/>
</dbReference>
<protein>
    <submittedName>
        <fullName evidence="11">MscS family membrane protein</fullName>
    </submittedName>
</protein>
<evidence type="ECO:0000256" key="3">
    <source>
        <dbReference type="ARBA" id="ARBA00022475"/>
    </source>
</evidence>
<dbReference type="Gene3D" id="3.30.70.100">
    <property type="match status" value="1"/>
</dbReference>
<dbReference type="PANTHER" id="PTHR43634">
    <property type="entry name" value="OW CONDUCTANCE MECHANOSENSITIVE CHANNEL"/>
    <property type="match status" value="1"/>
</dbReference>
<dbReference type="SUPFAM" id="SSF82689">
    <property type="entry name" value="Mechanosensitive channel protein MscS (YggB), C-terminal domain"/>
    <property type="match status" value="1"/>
</dbReference>
<evidence type="ECO:0000256" key="6">
    <source>
        <dbReference type="ARBA" id="ARBA00023136"/>
    </source>
</evidence>
<dbReference type="EMBL" id="SLXO01000002">
    <property type="protein sequence ID" value="TCP37601.1"/>
    <property type="molecule type" value="Genomic_DNA"/>
</dbReference>
<dbReference type="GO" id="GO:0005886">
    <property type="term" value="C:plasma membrane"/>
    <property type="evidence" value="ECO:0007669"/>
    <property type="project" value="UniProtKB-SubCell"/>
</dbReference>
<keyword evidence="5 8" id="KW-1133">Transmembrane helix</keyword>
<evidence type="ECO:0000256" key="1">
    <source>
        <dbReference type="ARBA" id="ARBA00004651"/>
    </source>
</evidence>
<comment type="similarity">
    <text evidence="2">Belongs to the MscS (TC 1.A.23) family.</text>
</comment>
<evidence type="ECO:0000313" key="12">
    <source>
        <dbReference type="Proteomes" id="UP000295399"/>
    </source>
</evidence>